<evidence type="ECO:0000313" key="3">
    <source>
        <dbReference type="Proteomes" id="UP000253551"/>
    </source>
</evidence>
<dbReference type="EMBL" id="PJQM01002906">
    <property type="protein sequence ID" value="RCH92021.1"/>
    <property type="molecule type" value="Genomic_DNA"/>
</dbReference>
<comment type="caution">
    <text evidence="2">The sequence shown here is derived from an EMBL/GenBank/DDBJ whole genome shotgun (WGS) entry which is preliminary data.</text>
</comment>
<organism evidence="2 3">
    <name type="scientific">Rhizopus stolonifer</name>
    <name type="common">Rhizopus nigricans</name>
    <dbReference type="NCBI Taxonomy" id="4846"/>
    <lineage>
        <taxon>Eukaryota</taxon>
        <taxon>Fungi</taxon>
        <taxon>Fungi incertae sedis</taxon>
        <taxon>Mucoromycota</taxon>
        <taxon>Mucoromycotina</taxon>
        <taxon>Mucoromycetes</taxon>
        <taxon>Mucorales</taxon>
        <taxon>Mucorineae</taxon>
        <taxon>Rhizopodaceae</taxon>
        <taxon>Rhizopus</taxon>
    </lineage>
</organism>
<feature type="compositionally biased region" description="Pro residues" evidence="1">
    <location>
        <begin position="98"/>
        <end position="108"/>
    </location>
</feature>
<evidence type="ECO:0000256" key="1">
    <source>
        <dbReference type="SAM" id="MobiDB-lite"/>
    </source>
</evidence>
<accession>A0A367JQQ4</accession>
<feature type="compositionally biased region" description="Polar residues" evidence="1">
    <location>
        <begin position="82"/>
        <end position="97"/>
    </location>
</feature>
<sequence>MKIYALFTLHEVGWGTRAGVGTELAANIGKEAPETEKNQTEHVKIEMSDYNQQAPYEDPFFSEEEIRRGEHVREMGVDGSFAPTTSPFHDNAHLTTPPSRPNGPSPLI</sequence>
<feature type="region of interest" description="Disordered" evidence="1">
    <location>
        <begin position="77"/>
        <end position="108"/>
    </location>
</feature>
<keyword evidence="3" id="KW-1185">Reference proteome</keyword>
<dbReference type="Proteomes" id="UP000253551">
    <property type="component" value="Unassembled WGS sequence"/>
</dbReference>
<proteinExistence type="predicted"/>
<dbReference type="AlphaFoldDB" id="A0A367JQQ4"/>
<reference evidence="2 3" key="1">
    <citation type="journal article" date="2018" name="G3 (Bethesda)">
        <title>Phylogenetic and Phylogenomic Definition of Rhizopus Species.</title>
        <authorList>
            <person name="Gryganskyi A.P."/>
            <person name="Golan J."/>
            <person name="Dolatabadi S."/>
            <person name="Mondo S."/>
            <person name="Robb S."/>
            <person name="Idnurm A."/>
            <person name="Muszewska A."/>
            <person name="Steczkiewicz K."/>
            <person name="Masonjones S."/>
            <person name="Liao H.L."/>
            <person name="Gajdeczka M.T."/>
            <person name="Anike F."/>
            <person name="Vuek A."/>
            <person name="Anishchenko I.M."/>
            <person name="Voigt K."/>
            <person name="de Hoog G.S."/>
            <person name="Smith M.E."/>
            <person name="Heitman J."/>
            <person name="Vilgalys R."/>
            <person name="Stajich J.E."/>
        </authorList>
    </citation>
    <scope>NUCLEOTIDE SEQUENCE [LARGE SCALE GENOMIC DNA]</scope>
    <source>
        <strain evidence="2 3">LSU 92-RS-03</strain>
    </source>
</reference>
<evidence type="ECO:0000313" key="2">
    <source>
        <dbReference type="EMBL" id="RCH92021.1"/>
    </source>
</evidence>
<dbReference type="STRING" id="4846.A0A367JQQ4"/>
<name>A0A367JQQ4_RHIST</name>
<protein>
    <submittedName>
        <fullName evidence="2">Uncharacterized protein</fullName>
    </submittedName>
</protein>
<gene>
    <name evidence="2" type="ORF">CU098_011031</name>
</gene>